<evidence type="ECO:0000313" key="2">
    <source>
        <dbReference type="EMBL" id="KAK2092376.1"/>
    </source>
</evidence>
<feature type="signal peptide" evidence="1">
    <location>
        <begin position="1"/>
        <end position="20"/>
    </location>
</feature>
<accession>A0ABQ9U6C7</accession>
<sequence length="89" mass="10161">RHSRKWEESLLLLEMASVTALELLNSGYEFDEASIILIDSEEKPIFSLNTIVSAESMSIYNDIDADVLQNYQGYNLANIIYYSEGVHQQ</sequence>
<proteinExistence type="predicted"/>
<evidence type="ECO:0000256" key="1">
    <source>
        <dbReference type="SAM" id="SignalP"/>
    </source>
</evidence>
<keyword evidence="3" id="KW-1185">Reference proteome</keyword>
<name>A0ABQ9U6C7_SAGOE</name>
<protein>
    <submittedName>
        <fullName evidence="2">ATP synthase subunit gamma, mitochondrial</fullName>
    </submittedName>
</protein>
<keyword evidence="1" id="KW-0732">Signal</keyword>
<comment type="caution">
    <text evidence="2">The sequence shown here is derived from an EMBL/GenBank/DDBJ whole genome shotgun (WGS) entry which is preliminary data.</text>
</comment>
<gene>
    <name evidence="2" type="primary">ATP5F1C_5</name>
    <name evidence="2" type="ORF">P7K49_028904</name>
</gene>
<dbReference type="Proteomes" id="UP001266305">
    <property type="component" value="Unassembled WGS sequence"/>
</dbReference>
<organism evidence="2 3">
    <name type="scientific">Saguinus oedipus</name>
    <name type="common">Cotton-top tamarin</name>
    <name type="synonym">Oedipomidas oedipus</name>
    <dbReference type="NCBI Taxonomy" id="9490"/>
    <lineage>
        <taxon>Eukaryota</taxon>
        <taxon>Metazoa</taxon>
        <taxon>Chordata</taxon>
        <taxon>Craniata</taxon>
        <taxon>Vertebrata</taxon>
        <taxon>Euteleostomi</taxon>
        <taxon>Mammalia</taxon>
        <taxon>Eutheria</taxon>
        <taxon>Euarchontoglires</taxon>
        <taxon>Primates</taxon>
        <taxon>Haplorrhini</taxon>
        <taxon>Platyrrhini</taxon>
        <taxon>Cebidae</taxon>
        <taxon>Callitrichinae</taxon>
        <taxon>Saguinus</taxon>
    </lineage>
</organism>
<dbReference type="EMBL" id="JASSZA010000015">
    <property type="protein sequence ID" value="KAK2092376.1"/>
    <property type="molecule type" value="Genomic_DNA"/>
</dbReference>
<reference evidence="2 3" key="1">
    <citation type="submission" date="2023-05" db="EMBL/GenBank/DDBJ databases">
        <title>B98-5 Cell Line De Novo Hybrid Assembly: An Optical Mapping Approach.</title>
        <authorList>
            <person name="Kananen K."/>
            <person name="Auerbach J.A."/>
            <person name="Kautto E."/>
            <person name="Blachly J.S."/>
        </authorList>
    </citation>
    <scope>NUCLEOTIDE SEQUENCE [LARGE SCALE GENOMIC DNA]</scope>
    <source>
        <strain evidence="2">B95-8</strain>
        <tissue evidence="2">Cell line</tissue>
    </source>
</reference>
<feature type="non-terminal residue" evidence="2">
    <location>
        <position position="1"/>
    </location>
</feature>
<feature type="chain" id="PRO_5047323964" evidence="1">
    <location>
        <begin position="21"/>
        <end position="89"/>
    </location>
</feature>
<evidence type="ECO:0000313" key="3">
    <source>
        <dbReference type="Proteomes" id="UP001266305"/>
    </source>
</evidence>